<evidence type="ECO:0000256" key="1">
    <source>
        <dbReference type="ARBA" id="ARBA00023242"/>
    </source>
</evidence>
<feature type="region of interest" description="Disordered" evidence="2">
    <location>
        <begin position="85"/>
        <end position="115"/>
    </location>
</feature>
<dbReference type="PANTHER" id="PTHR47840">
    <property type="entry name" value="ZN(II)2CYS6 TRANSCRIPTION FACTOR (EUROFUNG)-RELATED"/>
    <property type="match status" value="1"/>
</dbReference>
<dbReference type="GO" id="GO:0000981">
    <property type="term" value="F:DNA-binding transcription factor activity, RNA polymerase II-specific"/>
    <property type="evidence" value="ECO:0007669"/>
    <property type="project" value="InterPro"/>
</dbReference>
<dbReference type="Proteomes" id="UP000722485">
    <property type="component" value="Unassembled WGS sequence"/>
</dbReference>
<evidence type="ECO:0000313" key="4">
    <source>
        <dbReference type="EMBL" id="KAF7551933.1"/>
    </source>
</evidence>
<name>A0A9P5HDG1_9HYPO</name>
<evidence type="ECO:0000259" key="3">
    <source>
        <dbReference type="PROSITE" id="PS50048"/>
    </source>
</evidence>
<dbReference type="PANTHER" id="PTHR47840:SF3">
    <property type="entry name" value="ZN(II)2CYS6 TRANSCRIPTION FACTOR (EUROFUNG)"/>
    <property type="match status" value="1"/>
</dbReference>
<dbReference type="CDD" id="cd00067">
    <property type="entry name" value="GAL4"/>
    <property type="match status" value="1"/>
</dbReference>
<feature type="domain" description="Zn(2)-C6 fungal-type" evidence="3">
    <location>
        <begin position="16"/>
        <end position="48"/>
    </location>
</feature>
<dbReference type="Gene3D" id="4.10.240.10">
    <property type="entry name" value="Zn(2)-C6 fungal-type DNA-binding domain"/>
    <property type="match status" value="1"/>
</dbReference>
<evidence type="ECO:0000313" key="5">
    <source>
        <dbReference type="Proteomes" id="UP000722485"/>
    </source>
</evidence>
<comment type="caution">
    <text evidence="4">The sequence shown here is derived from an EMBL/GenBank/DDBJ whole genome shotgun (WGS) entry which is preliminary data.</text>
</comment>
<dbReference type="InterPro" id="IPR001138">
    <property type="entry name" value="Zn2Cys6_DnaBD"/>
</dbReference>
<dbReference type="AlphaFoldDB" id="A0A9P5HDG1"/>
<gene>
    <name evidence="4" type="ORF">G7Z17_g4677</name>
</gene>
<reference evidence="4" key="1">
    <citation type="submission" date="2020-03" db="EMBL/GenBank/DDBJ databases">
        <title>Draft Genome Sequence of Cylindrodendrum hubeiense.</title>
        <authorList>
            <person name="Buettner E."/>
            <person name="Kellner H."/>
        </authorList>
    </citation>
    <scope>NUCLEOTIDE SEQUENCE</scope>
    <source>
        <strain evidence="4">IHI 201604</strain>
    </source>
</reference>
<dbReference type="EMBL" id="JAANBB010000069">
    <property type="protein sequence ID" value="KAF7551933.1"/>
    <property type="molecule type" value="Genomic_DNA"/>
</dbReference>
<organism evidence="4 5">
    <name type="scientific">Cylindrodendrum hubeiense</name>
    <dbReference type="NCBI Taxonomy" id="595255"/>
    <lineage>
        <taxon>Eukaryota</taxon>
        <taxon>Fungi</taxon>
        <taxon>Dikarya</taxon>
        <taxon>Ascomycota</taxon>
        <taxon>Pezizomycotina</taxon>
        <taxon>Sordariomycetes</taxon>
        <taxon>Hypocreomycetidae</taxon>
        <taxon>Hypocreales</taxon>
        <taxon>Nectriaceae</taxon>
        <taxon>Cylindrodendrum</taxon>
    </lineage>
</organism>
<dbReference type="CDD" id="cd12148">
    <property type="entry name" value="fungal_TF_MHR"/>
    <property type="match status" value="1"/>
</dbReference>
<dbReference type="InterPro" id="IPR036864">
    <property type="entry name" value="Zn2-C6_fun-type_DNA-bd_sf"/>
</dbReference>
<dbReference type="GO" id="GO:0008270">
    <property type="term" value="F:zinc ion binding"/>
    <property type="evidence" value="ECO:0007669"/>
    <property type="project" value="InterPro"/>
</dbReference>
<protein>
    <recommendedName>
        <fullName evidence="3">Zn(2)-C6 fungal-type domain-containing protein</fullName>
    </recommendedName>
</protein>
<dbReference type="SUPFAM" id="SSF57701">
    <property type="entry name" value="Zn2/Cys6 DNA-binding domain"/>
    <property type="match status" value="1"/>
</dbReference>
<accession>A0A9P5HDG1</accession>
<sequence length="621" mass="69425">MQEKHVPRKARKGTRSCTECRRRKIACSWSSKHASKCRRCEERGSDCTPQVFASPSTTRRRSTTHDRVARLEKRITSLTTAVRSLGSEFESRDTTPRTSPVVIQDSQSGSDSDLDECQVSDVPIIEPPAYLNSLFNNDLICSDNYSSDTHSGRTGKTLDRLCGSARTILQSLIPSKNDVCVFADRAPGWLLLLESIFPLDSVSKFGIDILSQYDDMKLPDVDPNNLASWLLIVAFTIEHRPDEAASHTFTSRWHTATRFSDAVAEVVERTIIAQEGISGSIKGIRTTILLIRLYFARGNFLKGWLQLRRVLAFAELLGLHRSTDPHATMMWECLCSMEKVNSMMFAFPSTTRYRREKTEPRAPTSYISQLANITIGLEDITELSDPQLYKKVSELDGDLRRLVPATPERLGQHETRLAALVMQQLHSYICMRVHMTLGLRPPSPDTSHSRKACTEACLQVTQRYMTLSSLLSSGFPRRVFDLQAFTAVVILLLLGFSSSADASQTAKTVAEEVREAMQSISDQSSSDYARQAIRTIRALVELLDTNTDASISMRVPLLGKVLVRRAKPVEGSISLQFPASETPPCLPDPIWGSLSWSMKDPEQVFYDAIMGDCEFGGFDFT</sequence>
<evidence type="ECO:0000256" key="2">
    <source>
        <dbReference type="SAM" id="MobiDB-lite"/>
    </source>
</evidence>
<proteinExistence type="predicted"/>
<keyword evidence="5" id="KW-1185">Reference proteome</keyword>
<dbReference type="PROSITE" id="PS00463">
    <property type="entry name" value="ZN2_CY6_FUNGAL_1"/>
    <property type="match status" value="1"/>
</dbReference>
<dbReference type="PROSITE" id="PS50048">
    <property type="entry name" value="ZN2_CY6_FUNGAL_2"/>
    <property type="match status" value="1"/>
</dbReference>
<dbReference type="OrthoDB" id="6509908at2759"/>
<keyword evidence="1" id="KW-0539">Nucleus</keyword>